<dbReference type="Gene3D" id="3.40.50.1820">
    <property type="entry name" value="alpha/beta hydrolase"/>
    <property type="match status" value="1"/>
</dbReference>
<dbReference type="GO" id="GO:0016042">
    <property type="term" value="P:lipid catabolic process"/>
    <property type="evidence" value="ECO:0007669"/>
    <property type="project" value="InterPro"/>
</dbReference>
<evidence type="ECO:0000313" key="2">
    <source>
        <dbReference type="EMBL" id="AEI08722.1"/>
    </source>
</evidence>
<dbReference type="KEGG" id="crd:CRES_0359"/>
<dbReference type="PANTHER" id="PTHR32015">
    <property type="entry name" value="FASTING INDUCED LIPASE"/>
    <property type="match status" value="1"/>
</dbReference>
<gene>
    <name evidence="2" type="primary">lip1</name>
    <name evidence="2" type="ordered locus">CRES_0359</name>
</gene>
<keyword evidence="3" id="KW-1185">Reference proteome</keyword>
<dbReference type="eggNOG" id="COG1075">
    <property type="taxonomic scope" value="Bacteria"/>
</dbReference>
<dbReference type="EMBL" id="CP002857">
    <property type="protein sequence ID" value="AEI08722.1"/>
    <property type="molecule type" value="Genomic_DNA"/>
</dbReference>
<dbReference type="PANTHER" id="PTHR32015:SF1">
    <property type="entry name" value="LIPASE"/>
    <property type="match status" value="1"/>
</dbReference>
<reference evidence="2 3" key="1">
    <citation type="journal article" date="2012" name="BMC Genomics">
        <title>Complete genome sequence, lifestyle, and multi-drug resistance of the human pathogen Corynebacterium resistens DSM 45100 isolated from blood samples of a leukemia patient.</title>
        <authorList>
            <person name="Schroder J."/>
            <person name="Maus I."/>
            <person name="Meyer K."/>
            <person name="Wordemann S."/>
            <person name="Blom J."/>
            <person name="Jaenicke S."/>
            <person name="Schneider J."/>
            <person name="Trost E."/>
            <person name="Tauch A."/>
        </authorList>
    </citation>
    <scope>NUCLEOTIDE SEQUENCE [LARGE SCALE GENOMIC DNA]</scope>
    <source>
        <strain evidence="3">DSM 45100 / JCM 12819 / CCUG 50093 / GTC 2026 / SICGH 158</strain>
    </source>
</reference>
<name>F8DXH7_CORRG</name>
<dbReference type="EC" id="3.1.1.3" evidence="2"/>
<dbReference type="AlphaFoldDB" id="F8DXH7"/>
<dbReference type="SUPFAM" id="SSF53474">
    <property type="entry name" value="alpha/beta-Hydrolases"/>
    <property type="match status" value="1"/>
</dbReference>
<dbReference type="STRING" id="662755.CRES_0359"/>
<accession>F8DXH7</accession>
<dbReference type="RefSeq" id="WP_013887748.1">
    <property type="nucleotide sequence ID" value="NC_015673.1"/>
</dbReference>
<sequence>MKSNIFSPISRGTIAGACAAIVSLAATGVAIAEPAPSASASESTVPAGLQGIFLPKAPINDPHCVPAPEHPDPVIFIHGTSANATNWKKAATELSHQGYCTWAFNYGKNDVTLQAGLIGVYGLGDINKSVDELGEVVDYVRAVSGRDKVDLVGHSQGGTLTKMYIADRKQGAKVRRVVGVSATYHGTTLNGADQSLRPIINDVPKLAKFLASTSATQQLIGSPLIDHLNSLPDTDGRVMYTNIFTPADKTATPNSTSQLESNDGASVANVNVAQTCGLKTGPDHGAMPTNDNVISLVKWGLTRDSADLSPSAHNC</sequence>
<protein>
    <submittedName>
        <fullName evidence="2">Triacylglycerol lipase</fullName>
        <ecNumber evidence="2">3.1.1.3</ecNumber>
    </submittedName>
</protein>
<evidence type="ECO:0000256" key="1">
    <source>
        <dbReference type="SAM" id="SignalP"/>
    </source>
</evidence>
<dbReference type="GO" id="GO:0004806">
    <property type="term" value="F:triacylglycerol lipase activity"/>
    <property type="evidence" value="ECO:0007669"/>
    <property type="project" value="UniProtKB-EC"/>
</dbReference>
<organism evidence="2 3">
    <name type="scientific">Corynebacterium resistens (strain DSM 45100 / JCM 12819 / GTC 2026 / SICGH 158)</name>
    <dbReference type="NCBI Taxonomy" id="662755"/>
    <lineage>
        <taxon>Bacteria</taxon>
        <taxon>Bacillati</taxon>
        <taxon>Actinomycetota</taxon>
        <taxon>Actinomycetes</taxon>
        <taxon>Mycobacteriales</taxon>
        <taxon>Corynebacteriaceae</taxon>
        <taxon>Corynebacterium</taxon>
    </lineage>
</organism>
<dbReference type="HOGENOM" id="CLU_029537_1_2_11"/>
<evidence type="ECO:0000313" key="3">
    <source>
        <dbReference type="Proteomes" id="UP000000492"/>
    </source>
</evidence>
<dbReference type="Pfam" id="PF01674">
    <property type="entry name" value="Lipase_2"/>
    <property type="match status" value="1"/>
</dbReference>
<feature type="signal peptide" evidence="1">
    <location>
        <begin position="1"/>
        <end position="32"/>
    </location>
</feature>
<dbReference type="Proteomes" id="UP000000492">
    <property type="component" value="Chromosome"/>
</dbReference>
<keyword evidence="1" id="KW-0732">Signal</keyword>
<proteinExistence type="predicted"/>
<dbReference type="InterPro" id="IPR002918">
    <property type="entry name" value="Lipase_EstA/Esterase_EstB"/>
</dbReference>
<dbReference type="InterPro" id="IPR029058">
    <property type="entry name" value="AB_hydrolase_fold"/>
</dbReference>
<feature type="chain" id="PRO_5003375267" evidence="1">
    <location>
        <begin position="33"/>
        <end position="315"/>
    </location>
</feature>
<keyword evidence="2" id="KW-0378">Hydrolase</keyword>